<dbReference type="Pfam" id="PF00583">
    <property type="entry name" value="Acetyltransf_1"/>
    <property type="match status" value="1"/>
</dbReference>
<protein>
    <recommendedName>
        <fullName evidence="3">N-acetyltransferase domain-containing protein</fullName>
    </recommendedName>
</protein>
<keyword evidence="1" id="KW-0808">Transferase</keyword>
<evidence type="ECO:0000259" key="3">
    <source>
        <dbReference type="PROSITE" id="PS51186"/>
    </source>
</evidence>
<evidence type="ECO:0000313" key="4">
    <source>
        <dbReference type="EMBL" id="ANP27234.1"/>
    </source>
</evidence>
<dbReference type="InterPro" id="IPR000182">
    <property type="entry name" value="GNAT_dom"/>
</dbReference>
<dbReference type="PANTHER" id="PTHR43877:SF2">
    <property type="entry name" value="AMINOALKYLPHOSPHONATE N-ACETYLTRANSFERASE-RELATED"/>
    <property type="match status" value="1"/>
</dbReference>
<dbReference type="AlphaFoldDB" id="A0A1B0ZGX4"/>
<organism evidence="4 5">
    <name type="scientific">Dermabacter vaginalis</name>
    <dbReference type="NCBI Taxonomy" id="1630135"/>
    <lineage>
        <taxon>Bacteria</taxon>
        <taxon>Bacillati</taxon>
        <taxon>Actinomycetota</taxon>
        <taxon>Actinomycetes</taxon>
        <taxon>Micrococcales</taxon>
        <taxon>Dermabacteraceae</taxon>
        <taxon>Dermabacter</taxon>
    </lineage>
</organism>
<dbReference type="STRING" id="1630135.DAD186_06840"/>
<dbReference type="SUPFAM" id="SSF55729">
    <property type="entry name" value="Acyl-CoA N-acyltransferases (Nat)"/>
    <property type="match status" value="1"/>
</dbReference>
<proteinExistence type="predicted"/>
<dbReference type="Gene3D" id="3.40.630.30">
    <property type="match status" value="1"/>
</dbReference>
<keyword evidence="2" id="KW-0012">Acyltransferase</keyword>
<gene>
    <name evidence="4" type="ORF">DAD186_06840</name>
</gene>
<dbReference type="PANTHER" id="PTHR43877">
    <property type="entry name" value="AMINOALKYLPHOSPHONATE N-ACETYLTRANSFERASE-RELATED-RELATED"/>
    <property type="match status" value="1"/>
</dbReference>
<evidence type="ECO:0000256" key="1">
    <source>
        <dbReference type="ARBA" id="ARBA00022679"/>
    </source>
</evidence>
<accession>A0A1B0ZGX4</accession>
<reference evidence="4 5" key="1">
    <citation type="submission" date="2015-06" db="EMBL/GenBank/DDBJ databases">
        <title>Investigation of pathophysiology for high-risk pregnancy and development of treatment modality based on it.</title>
        <authorList>
            <person name="Kim B.-C."/>
            <person name="Lim S."/>
        </authorList>
    </citation>
    <scope>NUCLEOTIDE SEQUENCE [LARGE SCALE GENOMIC DNA]</scope>
    <source>
        <strain evidence="4 5">AD1-86</strain>
    </source>
</reference>
<name>A0A1B0ZGX4_9MICO</name>
<dbReference type="EMBL" id="CP012117">
    <property type="protein sequence ID" value="ANP27234.1"/>
    <property type="molecule type" value="Genomic_DNA"/>
</dbReference>
<sequence>MDLDVRHARLSDAFAVSEFAARTFPLACPPTLARAHIDAHIRENLSPKQFDVHIAHPDHDVLAAAVGPEILGYALALFGPDGSPAPGLGVTLNPAGLLSKCYTDPKVHGTKAGASLLVAAEERARERHAEGLWLNTNAQNIRAQRFYRKHGFSCVGNIDFVVGGIVHHDPVFEKRV</sequence>
<evidence type="ECO:0000313" key="5">
    <source>
        <dbReference type="Proteomes" id="UP000092596"/>
    </source>
</evidence>
<dbReference type="Proteomes" id="UP000092596">
    <property type="component" value="Chromosome"/>
</dbReference>
<evidence type="ECO:0000256" key="2">
    <source>
        <dbReference type="ARBA" id="ARBA00023315"/>
    </source>
</evidence>
<feature type="domain" description="N-acetyltransferase" evidence="3">
    <location>
        <begin position="3"/>
        <end position="176"/>
    </location>
</feature>
<dbReference type="InterPro" id="IPR050832">
    <property type="entry name" value="Bact_Acetyltransf"/>
</dbReference>
<dbReference type="RefSeq" id="WP_065247478.1">
    <property type="nucleotide sequence ID" value="NZ_CP012117.1"/>
</dbReference>
<dbReference type="InterPro" id="IPR016181">
    <property type="entry name" value="Acyl_CoA_acyltransferase"/>
</dbReference>
<dbReference type="CDD" id="cd04301">
    <property type="entry name" value="NAT_SF"/>
    <property type="match status" value="1"/>
</dbReference>
<dbReference type="KEGG" id="dva:DAD186_06840"/>
<dbReference type="GO" id="GO:0016747">
    <property type="term" value="F:acyltransferase activity, transferring groups other than amino-acyl groups"/>
    <property type="evidence" value="ECO:0007669"/>
    <property type="project" value="InterPro"/>
</dbReference>
<dbReference type="PROSITE" id="PS51186">
    <property type="entry name" value="GNAT"/>
    <property type="match status" value="1"/>
</dbReference>